<evidence type="ECO:0000256" key="12">
    <source>
        <dbReference type="PIRSR" id="PIRSR000097-3"/>
    </source>
</evidence>
<comment type="caution">
    <text evidence="14">The sequence shown here is derived from an EMBL/GenBank/DDBJ whole genome shotgun (WGS) entry which is preliminary data.</text>
</comment>
<keyword evidence="15" id="KW-1185">Reference proteome</keyword>
<dbReference type="Pfam" id="PF00248">
    <property type="entry name" value="Aldo_ket_red"/>
    <property type="match status" value="1"/>
</dbReference>
<accession>W9YRS0</accession>
<dbReference type="SUPFAM" id="SSF51430">
    <property type="entry name" value="NAD(P)-linked oxidoreductase"/>
    <property type="match status" value="1"/>
</dbReference>
<dbReference type="EC" id="1.1.1.307" evidence="3"/>
<dbReference type="PROSITE" id="PS00063">
    <property type="entry name" value="ALDOKETO_REDUCTASE_3"/>
    <property type="match status" value="1"/>
</dbReference>
<dbReference type="HOGENOM" id="CLU_023205_0_0_1"/>
<dbReference type="GO" id="GO:0042732">
    <property type="term" value="P:D-xylose metabolic process"/>
    <property type="evidence" value="ECO:0007669"/>
    <property type="project" value="UniProtKB-KW"/>
</dbReference>
<dbReference type="eggNOG" id="KOG1577">
    <property type="taxonomic scope" value="Eukaryota"/>
</dbReference>
<gene>
    <name evidence="14" type="ORF">A1O3_05649</name>
</gene>
<name>W9YRS0_9EURO</name>
<dbReference type="InterPro" id="IPR020471">
    <property type="entry name" value="AKR"/>
</dbReference>
<evidence type="ECO:0000256" key="2">
    <source>
        <dbReference type="ARBA" id="ARBA00007905"/>
    </source>
</evidence>
<dbReference type="OrthoDB" id="416253at2759"/>
<evidence type="ECO:0000256" key="4">
    <source>
        <dbReference type="ARBA" id="ARBA00022629"/>
    </source>
</evidence>
<comment type="pathway">
    <text evidence="1">Carbohydrate metabolism; D-xylose degradation.</text>
</comment>
<organism evidence="14 15">
    <name type="scientific">Capronia epimyces CBS 606.96</name>
    <dbReference type="NCBI Taxonomy" id="1182542"/>
    <lineage>
        <taxon>Eukaryota</taxon>
        <taxon>Fungi</taxon>
        <taxon>Dikarya</taxon>
        <taxon>Ascomycota</taxon>
        <taxon>Pezizomycotina</taxon>
        <taxon>Eurotiomycetes</taxon>
        <taxon>Chaetothyriomycetidae</taxon>
        <taxon>Chaetothyriales</taxon>
        <taxon>Herpotrichiellaceae</taxon>
        <taxon>Capronia</taxon>
    </lineage>
</organism>
<feature type="binding site" evidence="11">
    <location>
        <position position="113"/>
    </location>
    <ligand>
        <name>substrate</name>
    </ligand>
</feature>
<evidence type="ECO:0000256" key="7">
    <source>
        <dbReference type="ARBA" id="ARBA00025065"/>
    </source>
</evidence>
<keyword evidence="5" id="KW-0560">Oxidoreductase</keyword>
<evidence type="ECO:0000256" key="8">
    <source>
        <dbReference type="ARBA" id="ARBA00047534"/>
    </source>
</evidence>
<dbReference type="PRINTS" id="PR00069">
    <property type="entry name" value="ALDKETRDTASE"/>
</dbReference>
<feature type="active site" description="Proton donor" evidence="10">
    <location>
        <position position="51"/>
    </location>
</feature>
<comment type="function">
    <text evidence="7">Catalyzes the initial reaction in the xylose utilization pathway by reducing D-xylose into xylitol. Xylose is a major component of hemicelluloses such as xylan. Most fungi utilize D-xylose via three enzymatic reactions, xylose reductase (XR), xylitol dehydrogenase (XDH), and xylulokinase, to form xylulose 5-phosphate, which enters pentose phosphate pathway.</text>
</comment>
<protein>
    <recommendedName>
        <fullName evidence="3">D-xylose reductase [NAD(P)H]</fullName>
        <ecNumber evidence="3">1.1.1.307</ecNumber>
    </recommendedName>
</protein>
<evidence type="ECO:0000313" key="14">
    <source>
        <dbReference type="EMBL" id="EXJ84974.1"/>
    </source>
</evidence>
<dbReference type="PROSITE" id="PS00062">
    <property type="entry name" value="ALDOKETO_REDUCTASE_2"/>
    <property type="match status" value="1"/>
</dbReference>
<evidence type="ECO:0000256" key="1">
    <source>
        <dbReference type="ARBA" id="ARBA00004722"/>
    </source>
</evidence>
<proteinExistence type="inferred from homology"/>
<evidence type="ECO:0000313" key="15">
    <source>
        <dbReference type="Proteomes" id="UP000019478"/>
    </source>
</evidence>
<keyword evidence="6" id="KW-0520">NAD</keyword>
<dbReference type="AlphaFoldDB" id="W9YRS0"/>
<dbReference type="PIRSF" id="PIRSF000097">
    <property type="entry name" value="AKR"/>
    <property type="match status" value="1"/>
</dbReference>
<dbReference type="Gene3D" id="3.20.20.100">
    <property type="entry name" value="NADP-dependent oxidoreductase domain"/>
    <property type="match status" value="1"/>
</dbReference>
<dbReference type="GeneID" id="19169759"/>
<keyword evidence="4" id="KW-0859">Xylose metabolism</keyword>
<feature type="site" description="Lowers pKa of active site Tyr" evidence="12">
    <location>
        <position position="80"/>
    </location>
</feature>
<dbReference type="EMBL" id="AMGY01000004">
    <property type="protein sequence ID" value="EXJ84974.1"/>
    <property type="molecule type" value="Genomic_DNA"/>
</dbReference>
<dbReference type="InterPro" id="IPR018170">
    <property type="entry name" value="Aldo/ket_reductase_CS"/>
</dbReference>
<reference evidence="14 15" key="1">
    <citation type="submission" date="2013-03" db="EMBL/GenBank/DDBJ databases">
        <title>The Genome Sequence of Capronia epimyces CBS 606.96.</title>
        <authorList>
            <consortium name="The Broad Institute Genomics Platform"/>
            <person name="Cuomo C."/>
            <person name="de Hoog S."/>
            <person name="Gorbushina A."/>
            <person name="Walker B."/>
            <person name="Young S.K."/>
            <person name="Zeng Q."/>
            <person name="Gargeya S."/>
            <person name="Fitzgerald M."/>
            <person name="Haas B."/>
            <person name="Abouelleil A."/>
            <person name="Allen A.W."/>
            <person name="Alvarado L."/>
            <person name="Arachchi H.M."/>
            <person name="Berlin A.M."/>
            <person name="Chapman S.B."/>
            <person name="Gainer-Dewar J."/>
            <person name="Goldberg J."/>
            <person name="Griggs A."/>
            <person name="Gujja S."/>
            <person name="Hansen M."/>
            <person name="Howarth C."/>
            <person name="Imamovic A."/>
            <person name="Ireland A."/>
            <person name="Larimer J."/>
            <person name="McCowan C."/>
            <person name="Murphy C."/>
            <person name="Pearson M."/>
            <person name="Poon T.W."/>
            <person name="Priest M."/>
            <person name="Roberts A."/>
            <person name="Saif S."/>
            <person name="Shea T."/>
            <person name="Sisk P."/>
            <person name="Sykes S."/>
            <person name="Wortman J."/>
            <person name="Nusbaum C."/>
            <person name="Birren B."/>
        </authorList>
    </citation>
    <scope>NUCLEOTIDE SEQUENCE [LARGE SCALE GENOMIC DNA]</scope>
    <source>
        <strain evidence="14 15">CBS 606.96</strain>
    </source>
</reference>
<keyword evidence="4" id="KW-0119">Carbohydrate metabolism</keyword>
<evidence type="ECO:0000256" key="5">
    <source>
        <dbReference type="ARBA" id="ARBA00023002"/>
    </source>
</evidence>
<comment type="catalytic activity">
    <reaction evidence="8">
        <text>xylitol + NADP(+) = D-xylose + NADPH + H(+)</text>
        <dbReference type="Rhea" id="RHEA:27445"/>
        <dbReference type="ChEBI" id="CHEBI:15378"/>
        <dbReference type="ChEBI" id="CHEBI:17151"/>
        <dbReference type="ChEBI" id="CHEBI:53455"/>
        <dbReference type="ChEBI" id="CHEBI:57783"/>
        <dbReference type="ChEBI" id="CHEBI:58349"/>
        <dbReference type="EC" id="1.1.1.307"/>
    </reaction>
</comment>
<dbReference type="GO" id="GO:0016491">
    <property type="term" value="F:oxidoreductase activity"/>
    <property type="evidence" value="ECO:0007669"/>
    <property type="project" value="UniProtKB-KW"/>
</dbReference>
<comment type="catalytic activity">
    <reaction evidence="9">
        <text>xylitol + NAD(+) = D-xylose + NADH + H(+)</text>
        <dbReference type="Rhea" id="RHEA:27441"/>
        <dbReference type="ChEBI" id="CHEBI:15378"/>
        <dbReference type="ChEBI" id="CHEBI:17151"/>
        <dbReference type="ChEBI" id="CHEBI:53455"/>
        <dbReference type="ChEBI" id="CHEBI:57540"/>
        <dbReference type="ChEBI" id="CHEBI:57945"/>
        <dbReference type="EC" id="1.1.1.307"/>
    </reaction>
</comment>
<evidence type="ECO:0000256" key="9">
    <source>
        <dbReference type="ARBA" id="ARBA00049485"/>
    </source>
</evidence>
<dbReference type="PROSITE" id="PS00798">
    <property type="entry name" value="ALDOKETO_REDUCTASE_1"/>
    <property type="match status" value="1"/>
</dbReference>
<dbReference type="InterPro" id="IPR023210">
    <property type="entry name" value="NADP_OxRdtase_dom"/>
</dbReference>
<evidence type="ECO:0000256" key="3">
    <source>
        <dbReference type="ARBA" id="ARBA00012845"/>
    </source>
</evidence>
<dbReference type="FunFam" id="3.20.20.100:FF:000007">
    <property type="entry name" value="NAD(P)H-dependent D-xylose reductase xyl1"/>
    <property type="match status" value="1"/>
</dbReference>
<comment type="similarity">
    <text evidence="2">Belongs to the aldo/keto reductase family.</text>
</comment>
<evidence type="ECO:0000256" key="10">
    <source>
        <dbReference type="PIRSR" id="PIRSR000097-1"/>
    </source>
</evidence>
<sequence length="324" mass="35963">MAVPTITLKPTGQQVPQVGFGLWKVPNDSTADVVYTAIQNGYRHFDGACDYGNEKEAGEGIRRAIKDGLVKREDIFVTSKLWATFHAPEHVEVAAKRQLADWGLEYFDLYLIHFPLPLQYVDPAERYPPGWSIAADKWETKTANVPLATTWKAVESLVDAGLVKNIGVCNFQGGLLLDLIRSARIPPAVLQIEHHPYLVQPQLLDLAKDLGIAVTAYSSFGPLSYRDIQSPKALGTSLLFDNDVITSTAKKHAKTPAQVLLKWAVQRGVIVIPKTADKQRQLENKDLFSFELSSEEQSAIDALDKGLRFNDPGDYLNPPQRIFA</sequence>
<evidence type="ECO:0000256" key="11">
    <source>
        <dbReference type="PIRSR" id="PIRSR000097-2"/>
    </source>
</evidence>
<evidence type="ECO:0000256" key="6">
    <source>
        <dbReference type="ARBA" id="ARBA00023027"/>
    </source>
</evidence>
<dbReference type="STRING" id="1182542.W9YRS0"/>
<dbReference type="Proteomes" id="UP000019478">
    <property type="component" value="Unassembled WGS sequence"/>
</dbReference>
<evidence type="ECO:0000259" key="13">
    <source>
        <dbReference type="Pfam" id="PF00248"/>
    </source>
</evidence>
<feature type="domain" description="NADP-dependent oxidoreductase" evidence="13">
    <location>
        <begin position="19"/>
        <end position="304"/>
    </location>
</feature>
<dbReference type="RefSeq" id="XP_007733959.1">
    <property type="nucleotide sequence ID" value="XM_007735769.1"/>
</dbReference>
<dbReference type="PANTHER" id="PTHR11732">
    <property type="entry name" value="ALDO/KETO REDUCTASE"/>
    <property type="match status" value="1"/>
</dbReference>
<dbReference type="InterPro" id="IPR036812">
    <property type="entry name" value="NAD(P)_OxRdtase_dom_sf"/>
</dbReference>